<dbReference type="Proteomes" id="UP000827892">
    <property type="component" value="Chromosome II"/>
</dbReference>
<sequence>MKSILSNFVKIRNIISYKNEQSKVKQPKLILKYRKLIASEATEIVKTLLQCHNLKYCRLVGPFGIKTFKKKYLQGWSQVCSNKPI</sequence>
<dbReference type="EMBL" id="CP090892">
    <property type="protein sequence ID" value="ULU07774.1"/>
    <property type="molecule type" value="Genomic_DNA"/>
</dbReference>
<gene>
    <name evidence="1" type="ORF">L3Y34_019060</name>
</gene>
<proteinExistence type="predicted"/>
<evidence type="ECO:0000313" key="2">
    <source>
        <dbReference type="Proteomes" id="UP000827892"/>
    </source>
</evidence>
<dbReference type="AlphaFoldDB" id="A0AAE9IVM4"/>
<protein>
    <submittedName>
        <fullName evidence="1">Uncharacterized protein</fullName>
    </submittedName>
</protein>
<name>A0AAE9IVM4_CAEBR</name>
<reference evidence="1 2" key="1">
    <citation type="submission" date="2022-05" db="EMBL/GenBank/DDBJ databases">
        <title>Chromosome-level reference genomes for two strains of Caenorhabditis briggsae: an improved platform for comparative genomics.</title>
        <authorList>
            <person name="Stevens L."/>
            <person name="Andersen E.C."/>
        </authorList>
    </citation>
    <scope>NUCLEOTIDE SEQUENCE [LARGE SCALE GENOMIC DNA]</scope>
    <source>
        <strain evidence="1">QX1410_ONT</strain>
        <tissue evidence="1">Whole-organism</tissue>
    </source>
</reference>
<accession>A0AAE9IVM4</accession>
<evidence type="ECO:0000313" key="1">
    <source>
        <dbReference type="EMBL" id="ULU07774.1"/>
    </source>
</evidence>
<organism evidence="1 2">
    <name type="scientific">Caenorhabditis briggsae</name>
    <dbReference type="NCBI Taxonomy" id="6238"/>
    <lineage>
        <taxon>Eukaryota</taxon>
        <taxon>Metazoa</taxon>
        <taxon>Ecdysozoa</taxon>
        <taxon>Nematoda</taxon>
        <taxon>Chromadorea</taxon>
        <taxon>Rhabditida</taxon>
        <taxon>Rhabditina</taxon>
        <taxon>Rhabditomorpha</taxon>
        <taxon>Rhabditoidea</taxon>
        <taxon>Rhabditidae</taxon>
        <taxon>Peloderinae</taxon>
        <taxon>Caenorhabditis</taxon>
    </lineage>
</organism>